<dbReference type="InterPro" id="IPR000531">
    <property type="entry name" value="Beta-barrel_TonB"/>
</dbReference>
<comment type="subcellular location">
    <subcellularLocation>
        <location evidence="1 8">Cell outer membrane</location>
        <topology evidence="1 8">Multi-pass membrane protein</topology>
    </subcellularLocation>
</comment>
<dbReference type="Pfam" id="PF07715">
    <property type="entry name" value="Plug"/>
    <property type="match status" value="1"/>
</dbReference>
<evidence type="ECO:0000259" key="10">
    <source>
        <dbReference type="Pfam" id="PF00593"/>
    </source>
</evidence>
<proteinExistence type="inferred from homology"/>
<organism evidence="12 13">
    <name type="scientific">Oleispira antarctica RB-8</name>
    <dbReference type="NCBI Taxonomy" id="698738"/>
    <lineage>
        <taxon>Bacteria</taxon>
        <taxon>Pseudomonadati</taxon>
        <taxon>Pseudomonadota</taxon>
        <taxon>Gammaproteobacteria</taxon>
        <taxon>Oceanospirillales</taxon>
        <taxon>Oceanospirillaceae</taxon>
        <taxon>Oleispira</taxon>
    </lineage>
</organism>
<dbReference type="Proteomes" id="UP000032749">
    <property type="component" value="Chromosome"/>
</dbReference>
<keyword evidence="12" id="KW-0675">Receptor</keyword>
<dbReference type="SUPFAM" id="SSF56935">
    <property type="entry name" value="Porins"/>
    <property type="match status" value="1"/>
</dbReference>
<dbReference type="PANTHER" id="PTHR30069:SF27">
    <property type="entry name" value="BLL4766 PROTEIN"/>
    <property type="match status" value="1"/>
</dbReference>
<dbReference type="AlphaFoldDB" id="R4YPW7"/>
<dbReference type="KEGG" id="oai:OLEAN_C30450"/>
<keyword evidence="5 9" id="KW-0798">TonB box</keyword>
<dbReference type="Gene3D" id="2.40.170.20">
    <property type="entry name" value="TonB-dependent receptor, beta-barrel domain"/>
    <property type="match status" value="2"/>
</dbReference>
<dbReference type="GO" id="GO:0015344">
    <property type="term" value="F:siderophore uptake transmembrane transporter activity"/>
    <property type="evidence" value="ECO:0007669"/>
    <property type="project" value="TreeGrafter"/>
</dbReference>
<evidence type="ECO:0000256" key="7">
    <source>
        <dbReference type="ARBA" id="ARBA00023237"/>
    </source>
</evidence>
<evidence type="ECO:0000256" key="3">
    <source>
        <dbReference type="ARBA" id="ARBA00022452"/>
    </source>
</evidence>
<dbReference type="GO" id="GO:0009279">
    <property type="term" value="C:cell outer membrane"/>
    <property type="evidence" value="ECO:0007669"/>
    <property type="project" value="UniProtKB-SubCell"/>
</dbReference>
<dbReference type="GO" id="GO:0044718">
    <property type="term" value="P:siderophore transmembrane transport"/>
    <property type="evidence" value="ECO:0007669"/>
    <property type="project" value="TreeGrafter"/>
</dbReference>
<dbReference type="PROSITE" id="PS52016">
    <property type="entry name" value="TONB_DEPENDENT_REC_3"/>
    <property type="match status" value="1"/>
</dbReference>
<evidence type="ECO:0000256" key="2">
    <source>
        <dbReference type="ARBA" id="ARBA00022448"/>
    </source>
</evidence>
<evidence type="ECO:0000256" key="5">
    <source>
        <dbReference type="ARBA" id="ARBA00023077"/>
    </source>
</evidence>
<accession>R4YPW7</accession>
<gene>
    <name evidence="12" type="ORF">OLEAN_C30450</name>
</gene>
<dbReference type="InterPro" id="IPR036942">
    <property type="entry name" value="Beta-barrel_TonB_sf"/>
</dbReference>
<keyword evidence="2 8" id="KW-0813">Transport</keyword>
<evidence type="ECO:0000313" key="13">
    <source>
        <dbReference type="Proteomes" id="UP000032749"/>
    </source>
</evidence>
<dbReference type="EMBL" id="FO203512">
    <property type="protein sequence ID" value="CCK77221.1"/>
    <property type="molecule type" value="Genomic_DNA"/>
</dbReference>
<comment type="similarity">
    <text evidence="8 9">Belongs to the TonB-dependent receptor family.</text>
</comment>
<keyword evidence="4 8" id="KW-0812">Transmembrane</keyword>
<evidence type="ECO:0000256" key="9">
    <source>
        <dbReference type="RuleBase" id="RU003357"/>
    </source>
</evidence>
<dbReference type="HOGENOM" id="CLU_008287_16_0_6"/>
<dbReference type="InterPro" id="IPR039426">
    <property type="entry name" value="TonB-dep_rcpt-like"/>
</dbReference>
<evidence type="ECO:0000259" key="11">
    <source>
        <dbReference type="Pfam" id="PF07715"/>
    </source>
</evidence>
<protein>
    <submittedName>
        <fullName evidence="12">TonB-dependent receptor</fullName>
    </submittedName>
</protein>
<feature type="domain" description="TonB-dependent receptor-like beta-barrel" evidence="10">
    <location>
        <begin position="407"/>
        <end position="729"/>
    </location>
</feature>
<dbReference type="STRING" id="698738.OLEAN_C30450"/>
<name>R4YPW7_OLEAN</name>
<evidence type="ECO:0000256" key="6">
    <source>
        <dbReference type="ARBA" id="ARBA00023136"/>
    </source>
</evidence>
<evidence type="ECO:0000256" key="8">
    <source>
        <dbReference type="PROSITE-ProRule" id="PRU01360"/>
    </source>
</evidence>
<dbReference type="OrthoDB" id="9758929at2"/>
<keyword evidence="7 8" id="KW-0998">Cell outer membrane</keyword>
<evidence type="ECO:0000313" key="12">
    <source>
        <dbReference type="EMBL" id="CCK77221.1"/>
    </source>
</evidence>
<dbReference type="PANTHER" id="PTHR30069">
    <property type="entry name" value="TONB-DEPENDENT OUTER MEMBRANE RECEPTOR"/>
    <property type="match status" value="1"/>
</dbReference>
<sequence>MNKVLLSLVIGCISQSALSNDFNNDFNDGLAWEEESMLGEELPMVLTASRLKQPKAEVPASITVITAKHIKLWGVRTLPELMKFVPGMFVGHGDDTNNTSVAYHTSNPNTMRRLQVLIDGRSVYKSAISTVIWDDVGLAIEDIDRIEVTRGPNAAVYGANSYLGVINILTKHPEDSQGSRVSWRKGNKGTQDVYFRHGLSFDTTSLRISGSVKADEGFDGEDSTGSDDLRDGRKHGFINAYVNHQLDDSSTLDMQMGYKSGKTEIRQIDFDQTPPDKITTNGYAYGRWKKEFSAEHQSHLQAYWQKEERKQSQDVRIPTLVFEKNMILLHENNPEWATVFIGIPQLYNQPGISGIVDNLQDGTVYSPSEVMAIAKAATKRDISISQQDLDLTKVVLDGIPDLNNNFDEYINGNANTDLSEQRIDIEWQDTMRWSDALRTVSGLSYRQDSAYSRTYFNGAVSNDTWRAFLNAEYHVGSWLTLNGGGMYEYETYNKSAFSPRLAANFLINPQQSIRLVASQAVRSPDLLEAQPEFIVKVSNLTNNYLGLNEADFYQQKVVDKDEKSLKPERITSYELGYFVAGDLVGVYTEFDLKVFNEEMRDMISDPITLQASHISNDNEADVKGAEFQLSSRLNSQHSLWMTYSYLDITSKYVGNRLSDEEIKRVEKLEKRLSSTQSTVISWMYNSGSWSASLSYFNQDRETINKPYERFQLNIMKPFVIAGLNAEVSYYVQHNRKPDSALSYGNQVYSSPNVYYGQLAIEF</sequence>
<evidence type="ECO:0000256" key="4">
    <source>
        <dbReference type="ARBA" id="ARBA00022692"/>
    </source>
</evidence>
<keyword evidence="6 8" id="KW-0472">Membrane</keyword>
<reference evidence="12 13" key="1">
    <citation type="journal article" date="2013" name="Nat. Commun.">
        <title>Genome sequence and functional genomic analysis of the oil-degrading bacterium Oleispira antarctica.</title>
        <authorList>
            <person name="Kube M."/>
            <person name="Chernikova T.N."/>
            <person name="Al-Ramahi Y."/>
            <person name="Beloqui A."/>
            <person name="Lopez-Cortez N."/>
            <person name="Guazzaroni M.E."/>
            <person name="Heipieper H.J."/>
            <person name="Klages S."/>
            <person name="Kotsyurbenko O.R."/>
            <person name="Langer I."/>
            <person name="Nechitaylo T.Y."/>
            <person name="Lunsdorf H."/>
            <person name="Fernandez M."/>
            <person name="Juarez S."/>
            <person name="Ciordia S."/>
            <person name="Singer A."/>
            <person name="Kagan O."/>
            <person name="Egorova O."/>
            <person name="Petit P.A."/>
            <person name="Stogios P."/>
            <person name="Kim Y."/>
            <person name="Tchigvintsev A."/>
            <person name="Flick R."/>
            <person name="Denaro R."/>
            <person name="Genovese M."/>
            <person name="Albar J.P."/>
            <person name="Reva O.N."/>
            <person name="Martinez-Gomariz M."/>
            <person name="Tran H."/>
            <person name="Ferrer M."/>
            <person name="Savchenko A."/>
            <person name="Yakunin A.F."/>
            <person name="Yakimov M.M."/>
            <person name="Golyshina O.V."/>
            <person name="Reinhardt R."/>
            <person name="Golyshin P.N."/>
        </authorList>
    </citation>
    <scope>NUCLEOTIDE SEQUENCE [LARGE SCALE GENOMIC DNA]</scope>
</reference>
<keyword evidence="13" id="KW-1185">Reference proteome</keyword>
<dbReference type="InterPro" id="IPR012910">
    <property type="entry name" value="Plug_dom"/>
</dbReference>
<dbReference type="Pfam" id="PF00593">
    <property type="entry name" value="TonB_dep_Rec_b-barrel"/>
    <property type="match status" value="1"/>
</dbReference>
<feature type="domain" description="TonB-dependent receptor plug" evidence="11">
    <location>
        <begin position="55"/>
        <end position="165"/>
    </location>
</feature>
<keyword evidence="3 8" id="KW-1134">Transmembrane beta strand</keyword>
<evidence type="ECO:0000256" key="1">
    <source>
        <dbReference type="ARBA" id="ARBA00004571"/>
    </source>
</evidence>